<organism evidence="1 2">
    <name type="scientific">Sphaerobolus stellatus (strain SS14)</name>
    <dbReference type="NCBI Taxonomy" id="990650"/>
    <lineage>
        <taxon>Eukaryota</taxon>
        <taxon>Fungi</taxon>
        <taxon>Dikarya</taxon>
        <taxon>Basidiomycota</taxon>
        <taxon>Agaricomycotina</taxon>
        <taxon>Agaricomycetes</taxon>
        <taxon>Phallomycetidae</taxon>
        <taxon>Geastrales</taxon>
        <taxon>Sphaerobolaceae</taxon>
        <taxon>Sphaerobolus</taxon>
    </lineage>
</organism>
<reference evidence="1 2" key="1">
    <citation type="submission" date="2014-06" db="EMBL/GenBank/DDBJ databases">
        <title>Evolutionary Origins and Diversification of the Mycorrhizal Mutualists.</title>
        <authorList>
            <consortium name="DOE Joint Genome Institute"/>
            <consortium name="Mycorrhizal Genomics Consortium"/>
            <person name="Kohler A."/>
            <person name="Kuo A."/>
            <person name="Nagy L.G."/>
            <person name="Floudas D."/>
            <person name="Copeland A."/>
            <person name="Barry K.W."/>
            <person name="Cichocki N."/>
            <person name="Veneault-Fourrey C."/>
            <person name="LaButti K."/>
            <person name="Lindquist E.A."/>
            <person name="Lipzen A."/>
            <person name="Lundell T."/>
            <person name="Morin E."/>
            <person name="Murat C."/>
            <person name="Riley R."/>
            <person name="Ohm R."/>
            <person name="Sun H."/>
            <person name="Tunlid A."/>
            <person name="Henrissat B."/>
            <person name="Grigoriev I.V."/>
            <person name="Hibbett D.S."/>
            <person name="Martin F."/>
        </authorList>
    </citation>
    <scope>NUCLEOTIDE SEQUENCE [LARGE SCALE GENOMIC DNA]</scope>
    <source>
        <strain evidence="1 2">SS14</strain>
    </source>
</reference>
<dbReference type="Gene3D" id="3.80.10.10">
    <property type="entry name" value="Ribonuclease Inhibitor"/>
    <property type="match status" value="1"/>
</dbReference>
<dbReference type="AlphaFoldDB" id="A0A0C9V075"/>
<dbReference type="Proteomes" id="UP000054279">
    <property type="component" value="Unassembled WGS sequence"/>
</dbReference>
<gene>
    <name evidence="1" type="ORF">M422DRAFT_783889</name>
</gene>
<dbReference type="SUPFAM" id="SSF52047">
    <property type="entry name" value="RNI-like"/>
    <property type="match status" value="1"/>
</dbReference>
<sequence>MSPPCNPALIVLGTNELLAHILGPNGFPPSSRKLTSPNRMPRSIGFPGLWFITECFIHPDDFLHYRCWIATCSRLCCVSKQLHDLVTPHLLQELWMEHPSRFKDFINGYTCSPAYQYPCYSGYRRSQFALVRSLRVTWAMCVWDDWDDYQYDIHPDLRTLADWPHGIDAVPMGFSVSPPIRHTSLWSQVMLTYEEMMSTFHGLSNFDGGFTGISSLIYMPTPPGTLSLLATKRPSLRSLRINTHAHHQELFETLRVLEYLEELTLNVFTGDGHSGPPIDTTVKLPHLELLFVIFHCPESPLLGVIQEWTLPQLDFLVIRFADAAPGDLAGLLSQHGQYLRHLELGAMWHADDPPIDLTESCPRLMTLSIDWDITPPALIPHPNIIHIFLHHSSGCIRRLKKDPDFEANTDVTQQILWPFDHFLYDLEWNKWQWAKLIRVTDSSCYHPCTFLQRESFIRWSTVWIKRLDECGITCFDAYGRKMRDITLTVSPQDDHRFRPTALEFGPQTRGW</sequence>
<dbReference type="EMBL" id="KN837254">
    <property type="protein sequence ID" value="KIJ30820.1"/>
    <property type="molecule type" value="Genomic_DNA"/>
</dbReference>
<accession>A0A0C9V075</accession>
<dbReference type="InterPro" id="IPR032675">
    <property type="entry name" value="LRR_dom_sf"/>
</dbReference>
<evidence type="ECO:0000313" key="1">
    <source>
        <dbReference type="EMBL" id="KIJ30820.1"/>
    </source>
</evidence>
<proteinExistence type="predicted"/>
<dbReference type="HOGENOM" id="CLU_522929_0_0_1"/>
<evidence type="ECO:0000313" key="2">
    <source>
        <dbReference type="Proteomes" id="UP000054279"/>
    </source>
</evidence>
<name>A0A0C9V075_SPHS4</name>
<keyword evidence="2" id="KW-1185">Reference proteome</keyword>
<protein>
    <submittedName>
        <fullName evidence="1">Uncharacterized protein</fullName>
    </submittedName>
</protein>